<gene>
    <name evidence="13" type="primary">gspL</name>
    <name evidence="13" type="ORF">H2O73_10980</name>
</gene>
<dbReference type="EMBL" id="JACFYF010000005">
    <property type="protein sequence ID" value="MBA5762870.1"/>
    <property type="molecule type" value="Genomic_DNA"/>
</dbReference>
<comment type="caution">
    <text evidence="13">The sequence shown here is derived from an EMBL/GenBank/DDBJ whole genome shotgun (WGS) entry which is preliminary data.</text>
</comment>
<keyword evidence="3 10" id="KW-0813">Transport</keyword>
<dbReference type="InterPro" id="IPR024230">
    <property type="entry name" value="GspL_cyto_dom"/>
</dbReference>
<dbReference type="GO" id="GO:0015627">
    <property type="term" value="C:type II protein secretion system complex"/>
    <property type="evidence" value="ECO:0007669"/>
    <property type="project" value="InterPro"/>
</dbReference>
<evidence type="ECO:0000256" key="2">
    <source>
        <dbReference type="ARBA" id="ARBA00005318"/>
    </source>
</evidence>
<dbReference type="InterPro" id="IPR043129">
    <property type="entry name" value="ATPase_NBD"/>
</dbReference>
<dbReference type="CDD" id="cd24017">
    <property type="entry name" value="ASKHA_T2SSL_N"/>
    <property type="match status" value="1"/>
</dbReference>
<keyword evidence="8" id="KW-1133">Transmembrane helix</keyword>
<evidence type="ECO:0000256" key="5">
    <source>
        <dbReference type="ARBA" id="ARBA00022519"/>
    </source>
</evidence>
<dbReference type="InterPro" id="IPR007812">
    <property type="entry name" value="T2SS_protein-GspL"/>
</dbReference>
<feature type="domain" description="GspL cytoplasmic actin-ATPase-like" evidence="11">
    <location>
        <begin position="5"/>
        <end position="240"/>
    </location>
</feature>
<evidence type="ECO:0000256" key="10">
    <source>
        <dbReference type="PIRNR" id="PIRNR015761"/>
    </source>
</evidence>
<dbReference type="Pfam" id="PF05134">
    <property type="entry name" value="T2SSL"/>
    <property type="match status" value="1"/>
</dbReference>
<dbReference type="PIRSF" id="PIRSF015761">
    <property type="entry name" value="Protein_L"/>
    <property type="match status" value="1"/>
</dbReference>
<name>A0A7W2FRD4_9VIBR</name>
<comment type="subcellular location">
    <subcellularLocation>
        <location evidence="1">Cell inner membrane</location>
        <topology evidence="1">Single-pass membrane protein</topology>
    </subcellularLocation>
</comment>
<evidence type="ECO:0000313" key="13">
    <source>
        <dbReference type="EMBL" id="MBA5762870.1"/>
    </source>
</evidence>
<dbReference type="SUPFAM" id="SSF53067">
    <property type="entry name" value="Actin-like ATPase domain"/>
    <property type="match status" value="2"/>
</dbReference>
<proteinExistence type="inferred from homology"/>
<comment type="function">
    <text evidence="10">Inner membrane component of the type II secretion system required for the energy-dependent secretion of extracellular factors such as proteases and toxins from the periplasm.</text>
</comment>
<evidence type="ECO:0000256" key="7">
    <source>
        <dbReference type="ARBA" id="ARBA00022927"/>
    </source>
</evidence>
<accession>A0A7W2FRD4</accession>
<evidence type="ECO:0000256" key="9">
    <source>
        <dbReference type="ARBA" id="ARBA00023136"/>
    </source>
</evidence>
<feature type="domain" description="GspL periplasmic" evidence="12">
    <location>
        <begin position="245"/>
        <end position="400"/>
    </location>
</feature>
<dbReference type="AlphaFoldDB" id="A0A7W2FRD4"/>
<dbReference type="Gene3D" id="3.30.420.370">
    <property type="match status" value="1"/>
</dbReference>
<dbReference type="NCBIfam" id="TIGR01709">
    <property type="entry name" value="typeII_sec_gspL"/>
    <property type="match status" value="1"/>
</dbReference>
<sequence length="402" mass="44433">MSEYLVVRLSNNRQASQQWLVWSESQQEVIASGELSAGQALVEIESYAQQRPTIVLLNSADVLLKQVTIPAGGARQFDSMLPYLIEDDVAQDVESLHITTLAKQGDQAFIAAVDKEWLSAELASLAEAGFLVTKVIPDALALPDVEGIAAVEISDQWLLKKSAYQALTVESDWLAIVAQSDWVKTDQQWLALEAYSPLPALSLAEGQAWQQGEPQLVMQLLARHAIVSKINLLTGGFKPKSSLLKHLKIWQKSAIAAVVLVVVLLAQSFIHTQQAQQQADLYRAESERIFRAVLAKSKIPTTSYLKRELENEAKRLAGGSAEESILHWLVKLPGALKNVPNFEMTGLTFDSKRGEIKLQARSKGFQSFEQARTQLEQQFQVEQGQLTKAADFVTGSFVLKLQ</sequence>
<dbReference type="Pfam" id="PF12693">
    <property type="entry name" value="GspL_C"/>
    <property type="match status" value="1"/>
</dbReference>
<evidence type="ECO:0000256" key="6">
    <source>
        <dbReference type="ARBA" id="ARBA00022692"/>
    </source>
</evidence>
<evidence type="ECO:0000256" key="8">
    <source>
        <dbReference type="ARBA" id="ARBA00022989"/>
    </source>
</evidence>
<evidence type="ECO:0000256" key="3">
    <source>
        <dbReference type="ARBA" id="ARBA00022448"/>
    </source>
</evidence>
<keyword evidence="7 10" id="KW-0653">Protein transport</keyword>
<keyword evidence="9" id="KW-0472">Membrane</keyword>
<keyword evidence="6" id="KW-0812">Transmembrane</keyword>
<dbReference type="GO" id="GO:0005886">
    <property type="term" value="C:plasma membrane"/>
    <property type="evidence" value="ECO:0007669"/>
    <property type="project" value="UniProtKB-SubCell"/>
</dbReference>
<dbReference type="Gene3D" id="3.30.420.380">
    <property type="match status" value="1"/>
</dbReference>
<reference evidence="13 14" key="1">
    <citation type="submission" date="2020-07" db="EMBL/GenBank/DDBJ databases">
        <title>Vibrio marinisediminis sp. nov., isolated from marine sediment.</title>
        <authorList>
            <person name="Ji X."/>
        </authorList>
    </citation>
    <scope>NUCLEOTIDE SEQUENCE [LARGE SCALE GENOMIC DNA]</scope>
    <source>
        <strain evidence="13 14">404</strain>
    </source>
</reference>
<keyword evidence="5" id="KW-0997">Cell inner membrane</keyword>
<evidence type="ECO:0000313" key="14">
    <source>
        <dbReference type="Proteomes" id="UP000571701"/>
    </source>
</evidence>
<dbReference type="Gene3D" id="3.30.1360.100">
    <property type="entry name" value="General secretion pathway protein M, EpsM"/>
    <property type="match status" value="1"/>
</dbReference>
<evidence type="ECO:0000259" key="12">
    <source>
        <dbReference type="Pfam" id="PF12693"/>
    </source>
</evidence>
<protein>
    <recommendedName>
        <fullName evidence="10">Type II secretion system protein L</fullName>
        <shortName evidence="10">T2SS protein L</shortName>
    </recommendedName>
</protein>
<dbReference type="InterPro" id="IPR025691">
    <property type="entry name" value="GspL_pp_dom"/>
</dbReference>
<evidence type="ECO:0000256" key="1">
    <source>
        <dbReference type="ARBA" id="ARBA00004377"/>
    </source>
</evidence>
<dbReference type="RefSeq" id="WP_182108887.1">
    <property type="nucleotide sequence ID" value="NZ_JACFYF010000005.1"/>
</dbReference>
<dbReference type="GO" id="GO:0009276">
    <property type="term" value="C:Gram-negative-bacterium-type cell wall"/>
    <property type="evidence" value="ECO:0007669"/>
    <property type="project" value="InterPro"/>
</dbReference>
<dbReference type="GO" id="GO:0015628">
    <property type="term" value="P:protein secretion by the type II secretion system"/>
    <property type="evidence" value="ECO:0007669"/>
    <property type="project" value="InterPro"/>
</dbReference>
<evidence type="ECO:0000259" key="11">
    <source>
        <dbReference type="Pfam" id="PF05134"/>
    </source>
</evidence>
<keyword evidence="4" id="KW-1003">Cell membrane</keyword>
<evidence type="ECO:0000256" key="4">
    <source>
        <dbReference type="ARBA" id="ARBA00022475"/>
    </source>
</evidence>
<dbReference type="Proteomes" id="UP000571701">
    <property type="component" value="Unassembled WGS sequence"/>
</dbReference>
<keyword evidence="14" id="KW-1185">Reference proteome</keyword>
<organism evidence="13 14">
    <name type="scientific">Vibrio marinisediminis</name>
    <dbReference type="NCBI Taxonomy" id="2758441"/>
    <lineage>
        <taxon>Bacteria</taxon>
        <taxon>Pseudomonadati</taxon>
        <taxon>Pseudomonadota</taxon>
        <taxon>Gammaproteobacteria</taxon>
        <taxon>Vibrionales</taxon>
        <taxon>Vibrionaceae</taxon>
        <taxon>Vibrio</taxon>
    </lineage>
</organism>
<comment type="similarity">
    <text evidence="2 10">Belongs to the GSP L family.</text>
</comment>